<proteinExistence type="predicted"/>
<protein>
    <submittedName>
        <fullName evidence="1">Uncharacterized protein</fullName>
    </submittedName>
</protein>
<accession>A0A0A9F764</accession>
<name>A0A0A9F764_ARUDO</name>
<dbReference type="EMBL" id="GBRH01189001">
    <property type="protein sequence ID" value="JAE08895.1"/>
    <property type="molecule type" value="Transcribed_RNA"/>
</dbReference>
<dbReference type="AlphaFoldDB" id="A0A0A9F764"/>
<organism evidence="1">
    <name type="scientific">Arundo donax</name>
    <name type="common">Giant reed</name>
    <name type="synonym">Donax arundinaceus</name>
    <dbReference type="NCBI Taxonomy" id="35708"/>
    <lineage>
        <taxon>Eukaryota</taxon>
        <taxon>Viridiplantae</taxon>
        <taxon>Streptophyta</taxon>
        <taxon>Embryophyta</taxon>
        <taxon>Tracheophyta</taxon>
        <taxon>Spermatophyta</taxon>
        <taxon>Magnoliopsida</taxon>
        <taxon>Liliopsida</taxon>
        <taxon>Poales</taxon>
        <taxon>Poaceae</taxon>
        <taxon>PACMAD clade</taxon>
        <taxon>Arundinoideae</taxon>
        <taxon>Arundineae</taxon>
        <taxon>Arundo</taxon>
    </lineage>
</organism>
<evidence type="ECO:0000313" key="1">
    <source>
        <dbReference type="EMBL" id="JAE08895.1"/>
    </source>
</evidence>
<sequence>MDYAFVRFRGTDKWFMLLGVRPLNRLIRLDILVITGCYTVL</sequence>
<reference evidence="1" key="1">
    <citation type="submission" date="2014-09" db="EMBL/GenBank/DDBJ databases">
        <authorList>
            <person name="Magalhaes I.L.F."/>
            <person name="Oliveira U."/>
            <person name="Santos F.R."/>
            <person name="Vidigal T.H.D.A."/>
            <person name="Brescovit A.D."/>
            <person name="Santos A.J."/>
        </authorList>
    </citation>
    <scope>NUCLEOTIDE SEQUENCE</scope>
    <source>
        <tissue evidence="1">Shoot tissue taken approximately 20 cm above the soil surface</tissue>
    </source>
</reference>
<reference evidence="1" key="2">
    <citation type="journal article" date="2015" name="Data Brief">
        <title>Shoot transcriptome of the giant reed, Arundo donax.</title>
        <authorList>
            <person name="Barrero R.A."/>
            <person name="Guerrero F.D."/>
            <person name="Moolhuijzen P."/>
            <person name="Goolsby J.A."/>
            <person name="Tidwell J."/>
            <person name="Bellgard S.E."/>
            <person name="Bellgard M.I."/>
        </authorList>
    </citation>
    <scope>NUCLEOTIDE SEQUENCE</scope>
    <source>
        <tissue evidence="1">Shoot tissue taken approximately 20 cm above the soil surface</tissue>
    </source>
</reference>